<dbReference type="STRING" id="1655612.ABS10_02760"/>
<protein>
    <submittedName>
        <fullName evidence="2">Uncharacterized protein</fullName>
    </submittedName>
</protein>
<sequence length="149" mass="17143">MLANEFLIIIFVILFLIGAISFLKPSKKMKALSDIRLLASKEGFKIGSTPQLRKKFKNWDARVAIYQIKNTSAYEDLHYIKRDGALELYSPMSLKYDKQFPVIQDQILSLPASILEIIFFKSNIAIVWDEMLGPEELLRMKTAILKICN</sequence>
<dbReference type="AlphaFoldDB" id="A0A0R2U9T2"/>
<organism evidence="2 3">
    <name type="scientific">SAR86 cluster bacterium BACL1 MAG-120820-bin45</name>
    <dbReference type="NCBI Taxonomy" id="1655612"/>
    <lineage>
        <taxon>Bacteria</taxon>
        <taxon>Pseudomonadati</taxon>
        <taxon>Pseudomonadota</taxon>
        <taxon>Gammaproteobacteria</taxon>
        <taxon>SAR86 cluster</taxon>
    </lineage>
</organism>
<evidence type="ECO:0000313" key="2">
    <source>
        <dbReference type="EMBL" id="KRO96247.1"/>
    </source>
</evidence>
<keyword evidence="1" id="KW-0472">Membrane</keyword>
<comment type="caution">
    <text evidence="2">The sequence shown here is derived from an EMBL/GenBank/DDBJ whole genome shotgun (WGS) entry which is preliminary data.</text>
</comment>
<dbReference type="EMBL" id="LICS01000004">
    <property type="protein sequence ID" value="KRO96247.1"/>
    <property type="molecule type" value="Genomic_DNA"/>
</dbReference>
<gene>
    <name evidence="2" type="ORF">ABS10_02760</name>
</gene>
<dbReference type="Proteomes" id="UP000051027">
    <property type="component" value="Unassembled WGS sequence"/>
</dbReference>
<keyword evidence="1" id="KW-0812">Transmembrane</keyword>
<keyword evidence="1" id="KW-1133">Transmembrane helix</keyword>
<accession>A0A0R2U9T2</accession>
<feature type="transmembrane region" description="Helical" evidence="1">
    <location>
        <begin position="6"/>
        <end position="23"/>
    </location>
</feature>
<proteinExistence type="predicted"/>
<name>A0A0R2U9T2_9GAMM</name>
<evidence type="ECO:0000256" key="1">
    <source>
        <dbReference type="SAM" id="Phobius"/>
    </source>
</evidence>
<reference evidence="2 3" key="1">
    <citation type="submission" date="2015-10" db="EMBL/GenBank/DDBJ databases">
        <title>Metagenome-Assembled Genomes uncover a global brackish microbiome.</title>
        <authorList>
            <person name="Hugerth L.W."/>
            <person name="Larsson J."/>
            <person name="Alneberg J."/>
            <person name="Lindh M.V."/>
            <person name="Legrand C."/>
            <person name="Pinhassi J."/>
            <person name="Andersson A.F."/>
        </authorList>
    </citation>
    <scope>NUCLEOTIDE SEQUENCE [LARGE SCALE GENOMIC DNA]</scope>
    <source>
        <strain evidence="2">BACL1 MAG-120820-bin45</strain>
    </source>
</reference>
<evidence type="ECO:0000313" key="3">
    <source>
        <dbReference type="Proteomes" id="UP000051027"/>
    </source>
</evidence>